<sequence length="194" mass="22120">MEGMPAHPYQIAQVALPNDAQHGQAFTHRAPLTDAEALHNEVQFHNWTREQLRQEMYKRVQTEQQFGRVKDLYKKCLQDLDYSDNHLRQCSMRLEEGEREIGRLNQMIADKTAEIYGLHKEMAEIIDYNDGASTSLPTATTECTIATPRSKTEHHGEPDVMPETGPPTMRRSAVPSPLILPPRLGQLRLPTPRP</sequence>
<accession>A0A9P4IPE9</accession>
<reference evidence="2" key="1">
    <citation type="journal article" date="2020" name="Stud. Mycol.">
        <title>101 Dothideomycetes genomes: a test case for predicting lifestyles and emergence of pathogens.</title>
        <authorList>
            <person name="Haridas S."/>
            <person name="Albert R."/>
            <person name="Binder M."/>
            <person name="Bloem J."/>
            <person name="Labutti K."/>
            <person name="Salamov A."/>
            <person name="Andreopoulos B."/>
            <person name="Baker S."/>
            <person name="Barry K."/>
            <person name="Bills G."/>
            <person name="Bluhm B."/>
            <person name="Cannon C."/>
            <person name="Castanera R."/>
            <person name="Culley D."/>
            <person name="Daum C."/>
            <person name="Ezra D."/>
            <person name="Gonzalez J."/>
            <person name="Henrissat B."/>
            <person name="Kuo A."/>
            <person name="Liang C."/>
            <person name="Lipzen A."/>
            <person name="Lutzoni F."/>
            <person name="Magnuson J."/>
            <person name="Mondo S."/>
            <person name="Nolan M."/>
            <person name="Ohm R."/>
            <person name="Pangilinan J."/>
            <person name="Park H.-J."/>
            <person name="Ramirez L."/>
            <person name="Alfaro M."/>
            <person name="Sun H."/>
            <person name="Tritt A."/>
            <person name="Yoshinaga Y."/>
            <person name="Zwiers L.-H."/>
            <person name="Turgeon B."/>
            <person name="Goodwin S."/>
            <person name="Spatafora J."/>
            <person name="Crous P."/>
            <person name="Grigoriev I."/>
        </authorList>
    </citation>
    <scope>NUCLEOTIDE SEQUENCE</scope>
    <source>
        <strain evidence="2">CBS 133067</strain>
    </source>
</reference>
<feature type="region of interest" description="Disordered" evidence="1">
    <location>
        <begin position="148"/>
        <end position="194"/>
    </location>
</feature>
<dbReference type="EMBL" id="ML978122">
    <property type="protein sequence ID" value="KAF2103249.1"/>
    <property type="molecule type" value="Genomic_DNA"/>
</dbReference>
<name>A0A9P4IPE9_9PEZI</name>
<protein>
    <submittedName>
        <fullName evidence="2">Uncharacterized protein</fullName>
    </submittedName>
</protein>
<evidence type="ECO:0000313" key="2">
    <source>
        <dbReference type="EMBL" id="KAF2103249.1"/>
    </source>
</evidence>
<evidence type="ECO:0000313" key="3">
    <source>
        <dbReference type="Proteomes" id="UP000799772"/>
    </source>
</evidence>
<evidence type="ECO:0000256" key="1">
    <source>
        <dbReference type="SAM" id="MobiDB-lite"/>
    </source>
</evidence>
<dbReference type="AlphaFoldDB" id="A0A9P4IPE9"/>
<keyword evidence="3" id="KW-1185">Reference proteome</keyword>
<gene>
    <name evidence="2" type="ORF">NA57DRAFT_72225</name>
</gene>
<dbReference type="Proteomes" id="UP000799772">
    <property type="component" value="Unassembled WGS sequence"/>
</dbReference>
<proteinExistence type="predicted"/>
<comment type="caution">
    <text evidence="2">The sequence shown here is derived from an EMBL/GenBank/DDBJ whole genome shotgun (WGS) entry which is preliminary data.</text>
</comment>
<organism evidence="2 3">
    <name type="scientific">Rhizodiscina lignyota</name>
    <dbReference type="NCBI Taxonomy" id="1504668"/>
    <lineage>
        <taxon>Eukaryota</taxon>
        <taxon>Fungi</taxon>
        <taxon>Dikarya</taxon>
        <taxon>Ascomycota</taxon>
        <taxon>Pezizomycotina</taxon>
        <taxon>Dothideomycetes</taxon>
        <taxon>Pleosporomycetidae</taxon>
        <taxon>Aulographales</taxon>
        <taxon>Rhizodiscinaceae</taxon>
        <taxon>Rhizodiscina</taxon>
    </lineage>
</organism>